<dbReference type="InterPro" id="IPR014729">
    <property type="entry name" value="Rossmann-like_a/b/a_fold"/>
</dbReference>
<keyword evidence="8" id="KW-0028">Amino-acid biosynthesis</keyword>
<dbReference type="GO" id="GO:0006529">
    <property type="term" value="P:asparagine biosynthetic process"/>
    <property type="evidence" value="ECO:0007669"/>
    <property type="project" value="UniProtKB-KW"/>
</dbReference>
<comment type="similarity">
    <text evidence="2">Belongs to the asparagine synthetase family.</text>
</comment>
<evidence type="ECO:0000256" key="1">
    <source>
        <dbReference type="ARBA" id="ARBA00005187"/>
    </source>
</evidence>
<gene>
    <name evidence="12" type="primary">asnB</name>
    <name evidence="12" type="ORF">EW142_01935</name>
</gene>
<dbReference type="SUPFAM" id="SSF52402">
    <property type="entry name" value="Adenine nucleotide alpha hydrolases-like"/>
    <property type="match status" value="1"/>
</dbReference>
<dbReference type="Pfam" id="PF00733">
    <property type="entry name" value="Asn_synthase"/>
    <property type="match status" value="1"/>
</dbReference>
<evidence type="ECO:0000313" key="12">
    <source>
        <dbReference type="EMBL" id="TAI48587.1"/>
    </source>
</evidence>
<evidence type="ECO:0000259" key="11">
    <source>
        <dbReference type="PROSITE" id="PS51278"/>
    </source>
</evidence>
<comment type="pathway">
    <text evidence="1">Amino-acid biosynthesis; L-asparagine biosynthesis; L-asparagine from L-aspartate (L-Gln route): step 1/1.</text>
</comment>
<dbReference type="EMBL" id="SGIU01000001">
    <property type="protein sequence ID" value="TAI48587.1"/>
    <property type="molecule type" value="Genomic_DNA"/>
</dbReference>
<dbReference type="AlphaFoldDB" id="A0A4Q8QFU9"/>
<dbReference type="GO" id="GO:0005829">
    <property type="term" value="C:cytosol"/>
    <property type="evidence" value="ECO:0007669"/>
    <property type="project" value="TreeGrafter"/>
</dbReference>
<dbReference type="EC" id="6.3.5.4" evidence="3"/>
<dbReference type="GO" id="GO:0005524">
    <property type="term" value="F:ATP binding"/>
    <property type="evidence" value="ECO:0007669"/>
    <property type="project" value="UniProtKB-KW"/>
</dbReference>
<comment type="caution">
    <text evidence="12">The sequence shown here is derived from an EMBL/GenBank/DDBJ whole genome shotgun (WGS) entry which is preliminary data.</text>
</comment>
<dbReference type="PROSITE" id="PS51278">
    <property type="entry name" value="GATASE_TYPE_2"/>
    <property type="match status" value="1"/>
</dbReference>
<feature type="active site" description="For GATase activity" evidence="8">
    <location>
        <position position="2"/>
    </location>
</feature>
<dbReference type="CDD" id="cd01991">
    <property type="entry name" value="Asn_synthase_B_C"/>
    <property type="match status" value="1"/>
</dbReference>
<dbReference type="Gene3D" id="3.40.50.620">
    <property type="entry name" value="HUPs"/>
    <property type="match status" value="1"/>
</dbReference>
<feature type="domain" description="Glutamine amidotransferase type-2" evidence="11">
    <location>
        <begin position="2"/>
        <end position="205"/>
    </location>
</feature>
<keyword evidence="5 9" id="KW-0067">ATP-binding</keyword>
<dbReference type="InterPro" id="IPR001962">
    <property type="entry name" value="Asn_synthase"/>
</dbReference>
<evidence type="ECO:0000256" key="2">
    <source>
        <dbReference type="ARBA" id="ARBA00005752"/>
    </source>
</evidence>
<evidence type="ECO:0000256" key="5">
    <source>
        <dbReference type="ARBA" id="ARBA00022840"/>
    </source>
</evidence>
<dbReference type="CDD" id="cd00712">
    <property type="entry name" value="AsnB"/>
    <property type="match status" value="1"/>
</dbReference>
<feature type="site" description="Important for beta-aspartyl-AMP intermediate formation" evidence="10">
    <location>
        <position position="357"/>
    </location>
</feature>
<comment type="catalytic activity">
    <reaction evidence="7">
        <text>L-aspartate + L-glutamine + ATP + H2O = L-asparagine + L-glutamate + AMP + diphosphate + H(+)</text>
        <dbReference type="Rhea" id="RHEA:12228"/>
        <dbReference type="ChEBI" id="CHEBI:15377"/>
        <dbReference type="ChEBI" id="CHEBI:15378"/>
        <dbReference type="ChEBI" id="CHEBI:29985"/>
        <dbReference type="ChEBI" id="CHEBI:29991"/>
        <dbReference type="ChEBI" id="CHEBI:30616"/>
        <dbReference type="ChEBI" id="CHEBI:33019"/>
        <dbReference type="ChEBI" id="CHEBI:58048"/>
        <dbReference type="ChEBI" id="CHEBI:58359"/>
        <dbReference type="ChEBI" id="CHEBI:456215"/>
        <dbReference type="EC" id="6.3.5.4"/>
    </reaction>
</comment>
<accession>A0A4Q8QFU9</accession>
<feature type="binding site" evidence="9">
    <location>
        <begin position="355"/>
        <end position="356"/>
    </location>
    <ligand>
        <name>ATP</name>
        <dbReference type="ChEBI" id="CHEBI:30616"/>
    </ligand>
</feature>
<evidence type="ECO:0000313" key="13">
    <source>
        <dbReference type="Proteomes" id="UP000291981"/>
    </source>
</evidence>
<dbReference type="OrthoDB" id="9763290at2"/>
<evidence type="ECO:0000256" key="3">
    <source>
        <dbReference type="ARBA" id="ARBA00012737"/>
    </source>
</evidence>
<dbReference type="InterPro" id="IPR017932">
    <property type="entry name" value="GATase_2_dom"/>
</dbReference>
<keyword evidence="4 9" id="KW-0547">Nucleotide-binding</keyword>
<evidence type="ECO:0000256" key="10">
    <source>
        <dbReference type="PIRSR" id="PIRSR001589-3"/>
    </source>
</evidence>
<keyword evidence="6 8" id="KW-0315">Glutamine amidotransferase</keyword>
<dbReference type="PANTHER" id="PTHR43284:SF1">
    <property type="entry name" value="ASPARAGINE SYNTHETASE"/>
    <property type="match status" value="1"/>
</dbReference>
<dbReference type="RefSeq" id="WP_130608890.1">
    <property type="nucleotide sequence ID" value="NZ_SGIU01000001.1"/>
</dbReference>
<dbReference type="Pfam" id="PF13537">
    <property type="entry name" value="GATase_7"/>
    <property type="match status" value="1"/>
</dbReference>
<dbReference type="InterPro" id="IPR029055">
    <property type="entry name" value="Ntn_hydrolases_N"/>
</dbReference>
<dbReference type="NCBIfam" id="TIGR01536">
    <property type="entry name" value="asn_synth_AEB"/>
    <property type="match status" value="1"/>
</dbReference>
<evidence type="ECO:0000256" key="7">
    <source>
        <dbReference type="ARBA" id="ARBA00048741"/>
    </source>
</evidence>
<proteinExistence type="inferred from homology"/>
<dbReference type="Gene3D" id="3.60.20.10">
    <property type="entry name" value="Glutamine Phosphoribosylpyrophosphate, subunit 1, domain 1"/>
    <property type="match status" value="1"/>
</dbReference>
<reference evidence="12 13" key="1">
    <citation type="submission" date="2019-02" db="EMBL/GenBank/DDBJ databases">
        <title>Draft genome sequence of Muricauda sp. 176CP4-71.</title>
        <authorList>
            <person name="Park J.-S."/>
        </authorList>
    </citation>
    <scope>NUCLEOTIDE SEQUENCE [LARGE SCALE GENOMIC DNA]</scope>
    <source>
        <strain evidence="12 13">176CP4-71</strain>
    </source>
</reference>
<dbReference type="PIRSF" id="PIRSF001589">
    <property type="entry name" value="Asn_synthetase_glu-h"/>
    <property type="match status" value="1"/>
</dbReference>
<dbReference type="InterPro" id="IPR006426">
    <property type="entry name" value="Asn_synth_AEB"/>
</dbReference>
<dbReference type="PANTHER" id="PTHR43284">
    <property type="entry name" value="ASPARAGINE SYNTHETASE (GLUTAMINE-HYDROLYZING)"/>
    <property type="match status" value="1"/>
</dbReference>
<evidence type="ECO:0000256" key="4">
    <source>
        <dbReference type="ARBA" id="ARBA00022741"/>
    </source>
</evidence>
<feature type="binding site" evidence="9">
    <location>
        <position position="94"/>
    </location>
    <ligand>
        <name>L-glutamine</name>
        <dbReference type="ChEBI" id="CHEBI:58359"/>
    </ligand>
</feature>
<dbReference type="InterPro" id="IPR051786">
    <property type="entry name" value="ASN_synthetase/amidase"/>
</dbReference>
<evidence type="ECO:0000256" key="8">
    <source>
        <dbReference type="PIRSR" id="PIRSR001589-1"/>
    </source>
</evidence>
<evidence type="ECO:0000256" key="6">
    <source>
        <dbReference type="ARBA" id="ARBA00022962"/>
    </source>
</evidence>
<dbReference type="GO" id="GO:0004066">
    <property type="term" value="F:asparagine synthase (glutamine-hydrolyzing) activity"/>
    <property type="evidence" value="ECO:0007669"/>
    <property type="project" value="UniProtKB-EC"/>
</dbReference>
<keyword evidence="12" id="KW-0436">Ligase</keyword>
<dbReference type="Proteomes" id="UP000291981">
    <property type="component" value="Unassembled WGS sequence"/>
</dbReference>
<name>A0A4Q8QFU9_9FLAO</name>
<keyword evidence="13" id="KW-1185">Reference proteome</keyword>
<keyword evidence="8" id="KW-0061">Asparagine biosynthesis</keyword>
<organism evidence="12 13">
    <name type="scientific">Flagellimonas allohymeniacidonis</name>
    <dbReference type="NCBI Taxonomy" id="2517819"/>
    <lineage>
        <taxon>Bacteria</taxon>
        <taxon>Pseudomonadati</taxon>
        <taxon>Bacteroidota</taxon>
        <taxon>Flavobacteriia</taxon>
        <taxon>Flavobacteriales</taxon>
        <taxon>Flavobacteriaceae</taxon>
        <taxon>Flagellimonas</taxon>
    </lineage>
</organism>
<dbReference type="SUPFAM" id="SSF56235">
    <property type="entry name" value="N-terminal nucleophile aminohydrolases (Ntn hydrolases)"/>
    <property type="match status" value="1"/>
</dbReference>
<feature type="binding site" evidence="9">
    <location>
        <position position="282"/>
    </location>
    <ligand>
        <name>ATP</name>
        <dbReference type="ChEBI" id="CHEBI:30616"/>
    </ligand>
</feature>
<evidence type="ECO:0000256" key="9">
    <source>
        <dbReference type="PIRSR" id="PIRSR001589-2"/>
    </source>
</evidence>
<sequence length="604" mass="69635">MCGFLFSDQPQAKEDFLSKLALIDYRGPDHTGYLKIENLHFGHVRLSILDLDPRSNQPFRYKNLTIIYNGEIYNYLEVKAELEDNGYSFNTESDTEVLIIGYHAWGSKVLSKINGMFAFIIHDSETDTIFGARDRMGVKPMYYTLANGIFEVCSQLGPIAQNKGYTLNEDAISMYLDCKFIPSPYSIYQEVQKLEPGCYFEYALKDKKLKIERYWDLQKVQKFKGTYNEAKEQLKLLLKDAVKIRLYSDVPLGSFLSSGIDSALVTSIASQINNTKLNTFTVGFDDKIKDESGVAEKYAELLDTNHKTLFCNPDDILENLPTLLKVYDEPFADDSALPSLLLNSMTKKHVTVALSGDGGDESFLGYGHFESLLKYRLIMNMPYHLRKVVLGIIKVFVNVQPRISSALLVRRKHQFMERIFSRMGLLLLQSKNGWLRKYDHYRLLSKDFIQQAADLNTKLWLENDSNVKVDRASMAYAVEVRSPFLDYRIVEFARTLPINYRLRLGNKKRILRDLLSDYLPQDLFNLPKRGFSMPLTNWLRNELKNDVLQTIDDTFLSSIPNLNTVYCKKVLGEHMSGAYDHTESIWKLYVLAKWLNQQNKEIVS</sequence>
<dbReference type="InterPro" id="IPR033738">
    <property type="entry name" value="AsnB_N"/>
</dbReference>
<protein>
    <recommendedName>
        <fullName evidence="3">asparagine synthase (glutamine-hydrolyzing)</fullName>
        <ecNumber evidence="3">6.3.5.4</ecNumber>
    </recommendedName>
</protein>